<feature type="signal peptide" evidence="2">
    <location>
        <begin position="1"/>
        <end position="21"/>
    </location>
</feature>
<keyword evidence="2" id="KW-0732">Signal</keyword>
<dbReference type="PROSITE" id="PS51123">
    <property type="entry name" value="OMPA_2"/>
    <property type="match status" value="2"/>
</dbReference>
<keyword evidence="5" id="KW-1185">Reference proteome</keyword>
<dbReference type="InterPro" id="IPR036737">
    <property type="entry name" value="OmpA-like_sf"/>
</dbReference>
<dbReference type="PANTHER" id="PTHR30329:SF21">
    <property type="entry name" value="LIPOPROTEIN YIAD-RELATED"/>
    <property type="match status" value="1"/>
</dbReference>
<reference evidence="4" key="1">
    <citation type="submission" date="2022-09" db="EMBL/GenBank/DDBJ databases">
        <title>Aureispira anguillicida sp. nov., isolated from Leptocephalus of Japanese eel Anguilla japonica.</title>
        <authorList>
            <person name="Yuasa K."/>
            <person name="Mekata T."/>
            <person name="Ikunari K."/>
        </authorList>
    </citation>
    <scope>NUCLEOTIDE SEQUENCE</scope>
    <source>
        <strain evidence="4">EL160426</strain>
    </source>
</reference>
<dbReference type="Pfam" id="PF00691">
    <property type="entry name" value="OmpA"/>
    <property type="match status" value="2"/>
</dbReference>
<dbReference type="CDD" id="cd07185">
    <property type="entry name" value="OmpA_C-like"/>
    <property type="match status" value="2"/>
</dbReference>
<feature type="domain" description="OmpA-like" evidence="3">
    <location>
        <begin position="23"/>
        <end position="140"/>
    </location>
</feature>
<dbReference type="PANTHER" id="PTHR30329">
    <property type="entry name" value="STATOR ELEMENT OF FLAGELLAR MOTOR COMPLEX"/>
    <property type="match status" value="1"/>
</dbReference>
<evidence type="ECO:0000259" key="3">
    <source>
        <dbReference type="PROSITE" id="PS51123"/>
    </source>
</evidence>
<dbReference type="KEGG" id="aup:AsAng_0031480"/>
<proteinExistence type="predicted"/>
<dbReference type="InterPro" id="IPR006665">
    <property type="entry name" value="OmpA-like"/>
</dbReference>
<dbReference type="InterPro" id="IPR050330">
    <property type="entry name" value="Bact_OuterMem_StrucFunc"/>
</dbReference>
<dbReference type="GO" id="GO:0016020">
    <property type="term" value="C:membrane"/>
    <property type="evidence" value="ECO:0007669"/>
    <property type="project" value="UniProtKB-UniRule"/>
</dbReference>
<dbReference type="Gene3D" id="3.30.1330.60">
    <property type="entry name" value="OmpA-like domain"/>
    <property type="match status" value="2"/>
</dbReference>
<organism evidence="4 5">
    <name type="scientific">Aureispira anguillae</name>
    <dbReference type="NCBI Taxonomy" id="2864201"/>
    <lineage>
        <taxon>Bacteria</taxon>
        <taxon>Pseudomonadati</taxon>
        <taxon>Bacteroidota</taxon>
        <taxon>Saprospiria</taxon>
        <taxon>Saprospirales</taxon>
        <taxon>Saprospiraceae</taxon>
        <taxon>Aureispira</taxon>
    </lineage>
</organism>
<gene>
    <name evidence="4" type="ORF">AsAng_0031480</name>
</gene>
<protein>
    <submittedName>
        <fullName evidence="4">OmpA family protein</fullName>
    </submittedName>
</protein>
<dbReference type="SUPFAM" id="SSF103088">
    <property type="entry name" value="OmpA-like"/>
    <property type="match status" value="2"/>
</dbReference>
<dbReference type="RefSeq" id="WP_264793497.1">
    <property type="nucleotide sequence ID" value="NZ_AP026867.1"/>
</dbReference>
<evidence type="ECO:0000313" key="4">
    <source>
        <dbReference type="EMBL" id="BDS12427.1"/>
    </source>
</evidence>
<keyword evidence="1" id="KW-0472">Membrane</keyword>
<feature type="chain" id="PRO_5037916075" evidence="2">
    <location>
        <begin position="22"/>
        <end position="352"/>
    </location>
</feature>
<evidence type="ECO:0000256" key="2">
    <source>
        <dbReference type="SAM" id="SignalP"/>
    </source>
</evidence>
<accession>A0A915YG53</accession>
<dbReference type="EMBL" id="AP026867">
    <property type="protein sequence ID" value="BDS12427.1"/>
    <property type="molecule type" value="Genomic_DNA"/>
</dbReference>
<dbReference type="Gene3D" id="2.60.40.1120">
    <property type="entry name" value="Carboxypeptidase-like, regulatory domain"/>
    <property type="match status" value="1"/>
</dbReference>
<dbReference type="AlphaFoldDB" id="A0A915YG53"/>
<name>A0A915YG53_9BACT</name>
<sequence length="352" mass="39110">MYFKLIFVAITFVLTISASLAQSQKHLLLHSDAIYFESGSDKVDAQFIPILEKVAKTINSNKKSSVWIQAHTDSLGSFDSNQILSDKRAQSVYQALFELGVDAAQLKMDSHGEYVPFISNGTAKGRALNRRVTIEVVEPYVPKPQIDYKCTIKGKVIDAQTQKALMTKIIFYSAAGKDSIETDSAGNYEYIVNQEIDVAVTAYAKGYFFVSKMTKAVDQKATEVNFFLEPAIIGGKMALNNLYFQGGTPLLMASSQKALEGVLAFMKFNTNLKIEIGGHINKPNQGMVEQSSSSFKLSESRAAVVYYYLIEHGISEDRLAYKGYGNSEMIHPNANTPVQEQMNRRVELKVIE</sequence>
<dbReference type="SUPFAM" id="SSF49464">
    <property type="entry name" value="Carboxypeptidase regulatory domain-like"/>
    <property type="match status" value="1"/>
</dbReference>
<dbReference type="InterPro" id="IPR008969">
    <property type="entry name" value="CarboxyPept-like_regulatory"/>
</dbReference>
<evidence type="ECO:0000256" key="1">
    <source>
        <dbReference type="PROSITE-ProRule" id="PRU00473"/>
    </source>
</evidence>
<dbReference type="Proteomes" id="UP001060919">
    <property type="component" value="Chromosome"/>
</dbReference>
<feature type="domain" description="OmpA-like" evidence="3">
    <location>
        <begin position="237"/>
        <end position="352"/>
    </location>
</feature>
<evidence type="ECO:0000313" key="5">
    <source>
        <dbReference type="Proteomes" id="UP001060919"/>
    </source>
</evidence>